<evidence type="ECO:0000313" key="12">
    <source>
        <dbReference type="EMBL" id="TDR53132.1"/>
    </source>
</evidence>
<evidence type="ECO:0000256" key="6">
    <source>
        <dbReference type="ARBA" id="ARBA00022898"/>
    </source>
</evidence>
<dbReference type="GO" id="GO:0051536">
    <property type="term" value="F:iron-sulfur cluster binding"/>
    <property type="evidence" value="ECO:0007669"/>
    <property type="project" value="UniProtKB-KW"/>
</dbReference>
<dbReference type="GO" id="GO:0046872">
    <property type="term" value="F:metal ion binding"/>
    <property type="evidence" value="ECO:0007669"/>
    <property type="project" value="UniProtKB-KW"/>
</dbReference>
<keyword evidence="7" id="KW-0408">Iron</keyword>
<keyword evidence="8" id="KW-0411">Iron-sulfur</keyword>
<dbReference type="AlphaFoldDB" id="A0A4R6ZLI7"/>
<dbReference type="PANTHER" id="PTHR11601">
    <property type="entry name" value="CYSTEINE DESULFURYLASE FAMILY MEMBER"/>
    <property type="match status" value="1"/>
</dbReference>
<dbReference type="FunFam" id="3.40.640.10:FF:000084">
    <property type="entry name" value="IscS-like cysteine desulfurase"/>
    <property type="match status" value="1"/>
</dbReference>
<dbReference type="InterPro" id="IPR015424">
    <property type="entry name" value="PyrdxlP-dep_Trfase"/>
</dbReference>
<dbReference type="InterPro" id="IPR000192">
    <property type="entry name" value="Aminotrans_V_dom"/>
</dbReference>
<comment type="similarity">
    <text evidence="2">Belongs to the class-V pyridoxal-phosphate-dependent aminotransferase family. NifS/IscS subfamily.</text>
</comment>
<evidence type="ECO:0000256" key="3">
    <source>
        <dbReference type="ARBA" id="ARBA00012239"/>
    </source>
</evidence>
<evidence type="ECO:0000256" key="7">
    <source>
        <dbReference type="ARBA" id="ARBA00023004"/>
    </source>
</evidence>
<dbReference type="RefSeq" id="WP_133620462.1">
    <property type="nucleotide sequence ID" value="NZ_JAARQJ010000006.1"/>
</dbReference>
<accession>A0A4R6ZLI7</accession>
<dbReference type="PANTHER" id="PTHR11601:SF34">
    <property type="entry name" value="CYSTEINE DESULFURASE"/>
    <property type="match status" value="1"/>
</dbReference>
<dbReference type="Gene3D" id="3.90.1150.10">
    <property type="entry name" value="Aspartate Aminotransferase, domain 1"/>
    <property type="match status" value="1"/>
</dbReference>
<dbReference type="InterPro" id="IPR016454">
    <property type="entry name" value="Cysteine_dSase"/>
</dbReference>
<dbReference type="GO" id="GO:0031071">
    <property type="term" value="F:cysteine desulfurase activity"/>
    <property type="evidence" value="ECO:0007669"/>
    <property type="project" value="UniProtKB-EC"/>
</dbReference>
<comment type="caution">
    <text evidence="12">The sequence shown here is derived from an EMBL/GenBank/DDBJ whole genome shotgun (WGS) entry which is preliminary data.</text>
</comment>
<reference evidence="12 13" key="1">
    <citation type="submission" date="2019-03" db="EMBL/GenBank/DDBJ databases">
        <title>Genomic Encyclopedia of Type Strains, Phase III (KMG-III): the genomes of soil and plant-associated and newly described type strains.</title>
        <authorList>
            <person name="Whitman W."/>
        </authorList>
    </citation>
    <scope>NUCLEOTIDE SEQUENCE [LARGE SCALE GENOMIC DNA]</scope>
    <source>
        <strain evidence="12 13">CECT 7972</strain>
    </source>
</reference>
<evidence type="ECO:0000256" key="8">
    <source>
        <dbReference type="ARBA" id="ARBA00023014"/>
    </source>
</evidence>
<dbReference type="OrthoDB" id="9808002at2"/>
<dbReference type="InterPro" id="IPR020578">
    <property type="entry name" value="Aminotrans_V_PyrdxlP_BS"/>
</dbReference>
<evidence type="ECO:0000259" key="11">
    <source>
        <dbReference type="Pfam" id="PF00266"/>
    </source>
</evidence>
<feature type="domain" description="Aminotransferase class V" evidence="11">
    <location>
        <begin position="1"/>
        <end position="364"/>
    </location>
</feature>
<organism evidence="12 13">
    <name type="scientific">Listeria rocourtiae</name>
    <dbReference type="NCBI Taxonomy" id="647910"/>
    <lineage>
        <taxon>Bacteria</taxon>
        <taxon>Bacillati</taxon>
        <taxon>Bacillota</taxon>
        <taxon>Bacilli</taxon>
        <taxon>Bacillales</taxon>
        <taxon>Listeriaceae</taxon>
        <taxon>Listeria</taxon>
    </lineage>
</organism>
<keyword evidence="13" id="KW-1185">Reference proteome</keyword>
<evidence type="ECO:0000313" key="13">
    <source>
        <dbReference type="Proteomes" id="UP000295558"/>
    </source>
</evidence>
<gene>
    <name evidence="12" type="ORF">DFP96_10556</name>
</gene>
<keyword evidence="5" id="KW-0479">Metal-binding</keyword>
<proteinExistence type="inferred from homology"/>
<protein>
    <recommendedName>
        <fullName evidence="3">cysteine desulfurase</fullName>
        <ecNumber evidence="3">2.8.1.7</ecNumber>
    </recommendedName>
</protein>
<keyword evidence="4" id="KW-0808">Transferase</keyword>
<dbReference type="PIRSF" id="PIRSF005572">
    <property type="entry name" value="NifS"/>
    <property type="match status" value="1"/>
</dbReference>
<comment type="catalytic activity">
    <reaction evidence="9">
        <text>(sulfur carrier)-H + L-cysteine = (sulfur carrier)-SH + L-alanine</text>
        <dbReference type="Rhea" id="RHEA:43892"/>
        <dbReference type="Rhea" id="RHEA-COMP:14737"/>
        <dbReference type="Rhea" id="RHEA-COMP:14739"/>
        <dbReference type="ChEBI" id="CHEBI:29917"/>
        <dbReference type="ChEBI" id="CHEBI:35235"/>
        <dbReference type="ChEBI" id="CHEBI:57972"/>
        <dbReference type="ChEBI" id="CHEBI:64428"/>
        <dbReference type="EC" id="2.8.1.7"/>
    </reaction>
</comment>
<dbReference type="Proteomes" id="UP000295558">
    <property type="component" value="Unassembled WGS sequence"/>
</dbReference>
<evidence type="ECO:0000256" key="2">
    <source>
        <dbReference type="ARBA" id="ARBA00006490"/>
    </source>
</evidence>
<dbReference type="SUPFAM" id="SSF53383">
    <property type="entry name" value="PLP-dependent transferases"/>
    <property type="match status" value="1"/>
</dbReference>
<evidence type="ECO:0000256" key="9">
    <source>
        <dbReference type="ARBA" id="ARBA00050776"/>
    </source>
</evidence>
<evidence type="ECO:0000256" key="10">
    <source>
        <dbReference type="RuleBase" id="RU004504"/>
    </source>
</evidence>
<sequence>MYLDYAATTPIHPSVLETMFTVMEEEFGNPSSVHRFGRKARYILDSSKTTLATSIGAKENEIIITSGGSESNNLAIFGVINQLPQNAGKHIITTQIEHASVQEPMSYLETQGFEVTYLSTKESGSICLDELQQAIRPDTVLLSIMMVNNETGVIIPIKEISTLIRKQNPTIVFHTDAVQAYETQTIDVSELGVDLLSTSAHKISGPKGVGFLFKRQGCKIESLVMGGEQEENKRAGTENIAGIAGFASAVKIMQNPENHVVDHIQALRDTFLRGITGQVAFEINGDNASKAPHILNIWFPGIPSNLLIPHLDLAGIAISAGSACSSGSVKSSHVLVSMFGSESPRNTESVRVSFGPDLAITDIENATKILIQTISKIQDLLQKEVLV</sequence>
<dbReference type="EMBL" id="SNZK01000005">
    <property type="protein sequence ID" value="TDR53132.1"/>
    <property type="molecule type" value="Genomic_DNA"/>
</dbReference>
<evidence type="ECO:0000256" key="5">
    <source>
        <dbReference type="ARBA" id="ARBA00022723"/>
    </source>
</evidence>
<dbReference type="Gene3D" id="3.40.640.10">
    <property type="entry name" value="Type I PLP-dependent aspartate aminotransferase-like (Major domain)"/>
    <property type="match status" value="1"/>
</dbReference>
<dbReference type="Gene3D" id="1.10.260.50">
    <property type="match status" value="1"/>
</dbReference>
<comment type="cofactor">
    <cofactor evidence="1 10">
        <name>pyridoxal 5'-phosphate</name>
        <dbReference type="ChEBI" id="CHEBI:597326"/>
    </cofactor>
</comment>
<evidence type="ECO:0000256" key="4">
    <source>
        <dbReference type="ARBA" id="ARBA00022679"/>
    </source>
</evidence>
<dbReference type="PROSITE" id="PS00595">
    <property type="entry name" value="AA_TRANSFER_CLASS_5"/>
    <property type="match status" value="1"/>
</dbReference>
<dbReference type="EC" id="2.8.1.7" evidence="3"/>
<dbReference type="InterPro" id="IPR015421">
    <property type="entry name" value="PyrdxlP-dep_Trfase_major"/>
</dbReference>
<dbReference type="InterPro" id="IPR015422">
    <property type="entry name" value="PyrdxlP-dep_Trfase_small"/>
</dbReference>
<evidence type="ECO:0000256" key="1">
    <source>
        <dbReference type="ARBA" id="ARBA00001933"/>
    </source>
</evidence>
<dbReference type="STRING" id="1265846.PROCOU_08327"/>
<keyword evidence="6" id="KW-0663">Pyridoxal phosphate</keyword>
<dbReference type="Pfam" id="PF00266">
    <property type="entry name" value="Aminotran_5"/>
    <property type="match status" value="1"/>
</dbReference>
<name>A0A4R6ZLI7_9LIST</name>